<evidence type="ECO:0000313" key="2">
    <source>
        <dbReference type="Proteomes" id="UP000541535"/>
    </source>
</evidence>
<keyword evidence="2" id="KW-1185">Reference proteome</keyword>
<organism evidence="1 2">
    <name type="scientific">Pseudoduganella violacea</name>
    <dbReference type="NCBI Taxonomy" id="1715466"/>
    <lineage>
        <taxon>Bacteria</taxon>
        <taxon>Pseudomonadati</taxon>
        <taxon>Pseudomonadota</taxon>
        <taxon>Betaproteobacteria</taxon>
        <taxon>Burkholderiales</taxon>
        <taxon>Oxalobacteraceae</taxon>
        <taxon>Telluria group</taxon>
        <taxon>Pseudoduganella</taxon>
    </lineage>
</organism>
<dbReference type="AlphaFoldDB" id="A0A7W5FU08"/>
<evidence type="ECO:0000313" key="1">
    <source>
        <dbReference type="EMBL" id="MBB3119344.1"/>
    </source>
</evidence>
<sequence length="141" mass="14025">MHGAGLSVTAGGGAALNIGGNSSSASDYDINIVHANGGTVTLLDDTRANIYQYDGVIRGGNNNNFGAFGSGITVYGASSNGIWMGNTNQGSGKLNVVQAPGATVIVTDNSSANVYNSGGTVHALANSNVGVLGTNINIYCV</sequence>
<dbReference type="EMBL" id="JACHXD010000005">
    <property type="protein sequence ID" value="MBB3119344.1"/>
    <property type="molecule type" value="Genomic_DNA"/>
</dbReference>
<name>A0A7W5FU08_9BURK</name>
<dbReference type="RefSeq" id="WP_183441169.1">
    <property type="nucleotide sequence ID" value="NZ_JACHXD010000005.1"/>
</dbReference>
<reference evidence="1 2" key="1">
    <citation type="submission" date="2020-08" db="EMBL/GenBank/DDBJ databases">
        <title>Genomic Encyclopedia of Type Strains, Phase III (KMG-III): the genomes of soil and plant-associated and newly described type strains.</title>
        <authorList>
            <person name="Whitman W."/>
        </authorList>
    </citation>
    <scope>NUCLEOTIDE SEQUENCE [LARGE SCALE GENOMIC DNA]</scope>
    <source>
        <strain evidence="1 2">CECT 8897</strain>
    </source>
</reference>
<accession>A0A7W5FU08</accession>
<comment type="caution">
    <text evidence="1">The sequence shown here is derived from an EMBL/GenBank/DDBJ whole genome shotgun (WGS) entry which is preliminary data.</text>
</comment>
<protein>
    <submittedName>
        <fullName evidence="1">Zona occludens toxin (Predicted ATPase)</fullName>
    </submittedName>
</protein>
<proteinExistence type="predicted"/>
<gene>
    <name evidence="1" type="ORF">FHS03_002395</name>
</gene>
<dbReference type="Proteomes" id="UP000541535">
    <property type="component" value="Unassembled WGS sequence"/>
</dbReference>